<accession>A0A915EEZ4</accession>
<sequence>MLKMVEVCERKIVGRRLDNRSLGFGASTLSFSITKDDKEKELIQMKKDKFSLLSLATHDDLVRIWNDKEFAGLSCNCSFHTLTKDMLKEILMKPR</sequence>
<keyword evidence="1" id="KW-1185">Reference proteome</keyword>
<evidence type="ECO:0000313" key="2">
    <source>
        <dbReference type="WBParaSite" id="jg5646"/>
    </source>
</evidence>
<organism evidence="1 2">
    <name type="scientific">Ditylenchus dipsaci</name>
    <dbReference type="NCBI Taxonomy" id="166011"/>
    <lineage>
        <taxon>Eukaryota</taxon>
        <taxon>Metazoa</taxon>
        <taxon>Ecdysozoa</taxon>
        <taxon>Nematoda</taxon>
        <taxon>Chromadorea</taxon>
        <taxon>Rhabditida</taxon>
        <taxon>Tylenchina</taxon>
        <taxon>Tylenchomorpha</taxon>
        <taxon>Sphaerularioidea</taxon>
        <taxon>Anguinidae</taxon>
        <taxon>Anguininae</taxon>
        <taxon>Ditylenchus</taxon>
    </lineage>
</organism>
<name>A0A915EEZ4_9BILA</name>
<protein>
    <submittedName>
        <fullName evidence="2">Uncharacterized protein</fullName>
    </submittedName>
</protein>
<dbReference type="AlphaFoldDB" id="A0A915EEZ4"/>
<evidence type="ECO:0000313" key="1">
    <source>
        <dbReference type="Proteomes" id="UP000887574"/>
    </source>
</evidence>
<proteinExistence type="predicted"/>
<reference evidence="2" key="1">
    <citation type="submission" date="2022-11" db="UniProtKB">
        <authorList>
            <consortium name="WormBaseParasite"/>
        </authorList>
    </citation>
    <scope>IDENTIFICATION</scope>
</reference>
<dbReference type="WBParaSite" id="jg5646">
    <property type="protein sequence ID" value="jg5646"/>
    <property type="gene ID" value="jg5646"/>
</dbReference>
<dbReference type="Proteomes" id="UP000887574">
    <property type="component" value="Unplaced"/>
</dbReference>